<dbReference type="PANTHER" id="PTHR31110:SF3">
    <property type="entry name" value="PORTAL PROTEIN"/>
    <property type="match status" value="1"/>
</dbReference>
<dbReference type="OrthoDB" id="1896158at2759"/>
<keyword evidence="2" id="KW-1185">Reference proteome</keyword>
<evidence type="ECO:0000313" key="2">
    <source>
        <dbReference type="Proteomes" id="UP000504603"/>
    </source>
</evidence>
<evidence type="ECO:0000313" key="3">
    <source>
        <dbReference type="RefSeq" id="XP_022140701.1"/>
    </source>
</evidence>
<dbReference type="GeneID" id="111011302"/>
<dbReference type="RefSeq" id="XP_022140701.1">
    <property type="nucleotide sequence ID" value="XM_022285009.1"/>
</dbReference>
<protein>
    <submittedName>
        <fullName evidence="3">Uncharacterized protein LOC111011302</fullName>
    </submittedName>
</protein>
<name>A0A6J1CGU6_MOMCH</name>
<reference evidence="3" key="1">
    <citation type="submission" date="2025-08" db="UniProtKB">
        <authorList>
            <consortium name="RefSeq"/>
        </authorList>
    </citation>
    <scope>IDENTIFICATION</scope>
    <source>
        <strain evidence="3">OHB3-1</strain>
    </source>
</reference>
<evidence type="ECO:0000256" key="1">
    <source>
        <dbReference type="SAM" id="MobiDB-lite"/>
    </source>
</evidence>
<feature type="region of interest" description="Disordered" evidence="1">
    <location>
        <begin position="215"/>
        <end position="259"/>
    </location>
</feature>
<gene>
    <name evidence="3" type="primary">LOC111011302</name>
</gene>
<accession>A0A6J1CGU6</accession>
<sequence>MFTDGLDETAINWIKKGTDKTAEGETRIRSPLAEKIGPDLFPKSPLSLNGSGFMSSPVLPPLKFHSGLLAPHSLASPCLDDDDDHGDDVDESIASVPFEEDGIYSDEDGMGFRDSDFLEKPVGQDFYEDVYGYQSSVNSGGTRNISSINRGPLKEDLKIELPVNLRRFPVGESGTRHFPQNFSTPNYGSQHKKKVYFHSARGPQVHGSFFEDLAGTPSAPPIADVGGEGTSTECESQTRRDSEGSSEMDQSANGCPLRAPEGFDKYKEVLSEWKAYSPGTTQNFERTSTGAKDTYISHLQSNYPDPSSCYNTSGQHAWQTLLAYDACIRLCLQAWERGCTDSPEFLRNGCLVLRNAFGLHKFLLQPQRAQTTERGRNTEHSEQVVTLNPKKVVGKIRVEVKKLRLIPKRKLKNTYSQRGSFYMQAGAEYIRNISTFVKNGINSLKETSFTNTSEEQLSCLFQLKSATEGSNLESDSAVCLHPGSGDYHVFFPEALGDTLLLEIQDVKKTTQGRTTVSVSSLIDNTNDKIRWWPIYHDDQGCVGKIQLSIVHTMTSEETNHMKSGPVVETLAYDLVLEAAMRAQQFCSRNLRIDGLWKWLLTEFADYYGVSDSYTRIRYLSHVMNVATPTKNCLDLVNELLEPIMKAKSGKTLTRQERSILLDCETQIESLLANVFENYKSLDENSPTGLADLLGPTKDSAAPALTPAVKIYTLLRDILSRDAQNMLRNYFQRAAKKRCRKYMVETDEFVSGNSEGLLMDPITISTAYLKMKQLCKNIGDEIQADIKIHDQHILPSSIDLSNITAAVYSTELCNRVRGFLAAWPPSGPLSYVNELLVAIADFERSLESWNISPVQGGVDSRDLFHDYIMVWVQDMQLTLLDLCKAEKVPWSGVSTNHSTSPFAEEMYEKIRDSLVQYEVVINRWPHYSLILENAVADVERAILKALEKQYSDILTPLKDTIPKRLNMHVQKLTRRQSTAIYSVPNQLGMFLNTIKRILDVLHIKVEGILKSWASYMPVVGEKKLPFGEQMNGITVLLRTKYKNYLQATVGKLICNMQANRNTRLKRILEETREEGEPEVRERMQMLSSQLIDSISNLHEVFTGLIFVAICRGFWDRMGQIVLKFLEGRKENRVWYNGSIYALGVLDDTFASQMQRLLGNSVQEKDIEPPRSVVEARSILCRDSPNASDTATYLYL</sequence>
<dbReference type="PANTHER" id="PTHR31110">
    <property type="entry name" value="PESTICIDAL CRYSTAL CRY8BA PROTEIN"/>
    <property type="match status" value="1"/>
</dbReference>
<dbReference type="Proteomes" id="UP000504603">
    <property type="component" value="Unplaced"/>
</dbReference>
<dbReference type="AlphaFoldDB" id="A0A6J1CGU6"/>
<dbReference type="KEGG" id="mcha:111011302"/>
<organism evidence="2 3">
    <name type="scientific">Momordica charantia</name>
    <name type="common">Bitter gourd</name>
    <name type="synonym">Balsam pear</name>
    <dbReference type="NCBI Taxonomy" id="3673"/>
    <lineage>
        <taxon>Eukaryota</taxon>
        <taxon>Viridiplantae</taxon>
        <taxon>Streptophyta</taxon>
        <taxon>Embryophyta</taxon>
        <taxon>Tracheophyta</taxon>
        <taxon>Spermatophyta</taxon>
        <taxon>Magnoliopsida</taxon>
        <taxon>eudicotyledons</taxon>
        <taxon>Gunneridae</taxon>
        <taxon>Pentapetalae</taxon>
        <taxon>rosids</taxon>
        <taxon>fabids</taxon>
        <taxon>Cucurbitales</taxon>
        <taxon>Cucurbitaceae</taxon>
        <taxon>Momordiceae</taxon>
        <taxon>Momordica</taxon>
    </lineage>
</organism>
<proteinExistence type="predicted"/>